<evidence type="ECO:0000313" key="2">
    <source>
        <dbReference type="EnsemblPlants" id="PAC:32983262.CDS.1"/>
    </source>
</evidence>
<evidence type="ECO:0000313" key="1">
    <source>
        <dbReference type="EMBL" id="PNR35102.1"/>
    </source>
</evidence>
<dbReference type="EMBL" id="ABEU02000018">
    <property type="protein sequence ID" value="PNR35102.1"/>
    <property type="molecule type" value="Genomic_DNA"/>
</dbReference>
<organism evidence="1">
    <name type="scientific">Physcomitrium patens</name>
    <name type="common">Spreading-leaved earth moss</name>
    <name type="synonym">Physcomitrella patens</name>
    <dbReference type="NCBI Taxonomy" id="3218"/>
    <lineage>
        <taxon>Eukaryota</taxon>
        <taxon>Viridiplantae</taxon>
        <taxon>Streptophyta</taxon>
        <taxon>Embryophyta</taxon>
        <taxon>Bryophyta</taxon>
        <taxon>Bryophytina</taxon>
        <taxon>Bryopsida</taxon>
        <taxon>Funariidae</taxon>
        <taxon>Funariales</taxon>
        <taxon>Funariaceae</taxon>
        <taxon>Physcomitrium</taxon>
    </lineage>
</organism>
<gene>
    <name evidence="1" type="ORF">PHYPA_023001</name>
</gene>
<proteinExistence type="predicted"/>
<dbReference type="EnsemblPlants" id="Pp3c18_11341V3.1">
    <property type="protein sequence ID" value="PAC:32983262.CDS.1"/>
    <property type="gene ID" value="Pp3c18_11341"/>
</dbReference>
<name>A0A2K1J0P8_PHYPA</name>
<keyword evidence="3" id="KW-1185">Reference proteome</keyword>
<reference evidence="1 3" key="1">
    <citation type="journal article" date="2008" name="Science">
        <title>The Physcomitrella genome reveals evolutionary insights into the conquest of land by plants.</title>
        <authorList>
            <person name="Rensing S."/>
            <person name="Lang D."/>
            <person name="Zimmer A."/>
            <person name="Terry A."/>
            <person name="Salamov A."/>
            <person name="Shapiro H."/>
            <person name="Nishiyama T."/>
            <person name="Perroud P.-F."/>
            <person name="Lindquist E."/>
            <person name="Kamisugi Y."/>
            <person name="Tanahashi T."/>
            <person name="Sakakibara K."/>
            <person name="Fujita T."/>
            <person name="Oishi K."/>
            <person name="Shin-I T."/>
            <person name="Kuroki Y."/>
            <person name="Toyoda A."/>
            <person name="Suzuki Y."/>
            <person name="Hashimoto A."/>
            <person name="Yamaguchi K."/>
            <person name="Sugano A."/>
            <person name="Kohara Y."/>
            <person name="Fujiyama A."/>
            <person name="Anterola A."/>
            <person name="Aoki S."/>
            <person name="Ashton N."/>
            <person name="Barbazuk W.B."/>
            <person name="Barker E."/>
            <person name="Bennetzen J."/>
            <person name="Bezanilla M."/>
            <person name="Blankenship R."/>
            <person name="Cho S.H."/>
            <person name="Dutcher S."/>
            <person name="Estelle M."/>
            <person name="Fawcett J.A."/>
            <person name="Gundlach H."/>
            <person name="Hanada K."/>
            <person name="Heyl A."/>
            <person name="Hicks K.A."/>
            <person name="Hugh J."/>
            <person name="Lohr M."/>
            <person name="Mayer K."/>
            <person name="Melkozernov A."/>
            <person name="Murata T."/>
            <person name="Nelson D."/>
            <person name="Pils B."/>
            <person name="Prigge M."/>
            <person name="Reiss B."/>
            <person name="Renner T."/>
            <person name="Rombauts S."/>
            <person name="Rushton P."/>
            <person name="Sanderfoot A."/>
            <person name="Schween G."/>
            <person name="Shiu S.-H."/>
            <person name="Stueber K."/>
            <person name="Theodoulou F.L."/>
            <person name="Tu H."/>
            <person name="Van de Peer Y."/>
            <person name="Verrier P.J."/>
            <person name="Waters E."/>
            <person name="Wood A."/>
            <person name="Yang L."/>
            <person name="Cove D."/>
            <person name="Cuming A."/>
            <person name="Hasebe M."/>
            <person name="Lucas S."/>
            <person name="Mishler D.B."/>
            <person name="Reski R."/>
            <person name="Grigoriev I."/>
            <person name="Quatrano R.S."/>
            <person name="Boore J.L."/>
        </authorList>
    </citation>
    <scope>NUCLEOTIDE SEQUENCE [LARGE SCALE GENOMIC DNA]</scope>
    <source>
        <strain evidence="2 3">cv. Gransden 2004</strain>
    </source>
</reference>
<reference evidence="2" key="3">
    <citation type="submission" date="2020-12" db="UniProtKB">
        <authorList>
            <consortium name="EnsemblPlants"/>
        </authorList>
    </citation>
    <scope>IDENTIFICATION</scope>
</reference>
<evidence type="ECO:0000313" key="3">
    <source>
        <dbReference type="Proteomes" id="UP000006727"/>
    </source>
</evidence>
<dbReference type="Proteomes" id="UP000006727">
    <property type="component" value="Chromosome 18"/>
</dbReference>
<dbReference type="Gramene" id="Pp3c18_11341V3.1">
    <property type="protein sequence ID" value="PAC:32983262.CDS.1"/>
    <property type="gene ID" value="Pp3c18_11341"/>
</dbReference>
<dbReference type="InParanoid" id="A0A2K1J0P8"/>
<reference evidence="1 3" key="2">
    <citation type="journal article" date="2018" name="Plant J.">
        <title>The Physcomitrella patens chromosome-scale assembly reveals moss genome structure and evolution.</title>
        <authorList>
            <person name="Lang D."/>
            <person name="Ullrich K.K."/>
            <person name="Murat F."/>
            <person name="Fuchs J."/>
            <person name="Jenkins J."/>
            <person name="Haas F.B."/>
            <person name="Piednoel M."/>
            <person name="Gundlach H."/>
            <person name="Van Bel M."/>
            <person name="Meyberg R."/>
            <person name="Vives C."/>
            <person name="Morata J."/>
            <person name="Symeonidi A."/>
            <person name="Hiss M."/>
            <person name="Muchero W."/>
            <person name="Kamisugi Y."/>
            <person name="Saleh O."/>
            <person name="Blanc G."/>
            <person name="Decker E.L."/>
            <person name="van Gessel N."/>
            <person name="Grimwood J."/>
            <person name="Hayes R.D."/>
            <person name="Graham S.W."/>
            <person name="Gunter L.E."/>
            <person name="McDaniel S.F."/>
            <person name="Hoernstein S.N.W."/>
            <person name="Larsson A."/>
            <person name="Li F.W."/>
            <person name="Perroud P.F."/>
            <person name="Phillips J."/>
            <person name="Ranjan P."/>
            <person name="Rokshar D.S."/>
            <person name="Rothfels C.J."/>
            <person name="Schneider L."/>
            <person name="Shu S."/>
            <person name="Stevenson D.W."/>
            <person name="Thummler F."/>
            <person name="Tillich M."/>
            <person name="Villarreal Aguilar J.C."/>
            <person name="Widiez T."/>
            <person name="Wong G.K."/>
            <person name="Wymore A."/>
            <person name="Zhang Y."/>
            <person name="Zimmer A.D."/>
            <person name="Quatrano R.S."/>
            <person name="Mayer K.F.X."/>
            <person name="Goodstein D."/>
            <person name="Casacuberta J.M."/>
            <person name="Vandepoele K."/>
            <person name="Reski R."/>
            <person name="Cuming A.C."/>
            <person name="Tuskan G.A."/>
            <person name="Maumus F."/>
            <person name="Salse J."/>
            <person name="Schmutz J."/>
            <person name="Rensing S.A."/>
        </authorList>
    </citation>
    <scope>NUCLEOTIDE SEQUENCE [LARGE SCALE GENOMIC DNA]</scope>
    <source>
        <strain evidence="2 3">cv. Gransden 2004</strain>
    </source>
</reference>
<dbReference type="AlphaFoldDB" id="A0A2K1J0P8"/>
<accession>A0A2K1J0P8</accession>
<protein>
    <submittedName>
        <fullName evidence="1 2">Uncharacterized protein</fullName>
    </submittedName>
</protein>
<sequence>MEEEGGGVKRGSHPNPESQSNLVLRSLVCLINCWLVGWPGSDKVSGYPSSSALFRCVPTICSAQSDQEATTLNVAQRSPPSPPHPPVSCDGPPLGQCPCRDCIDYATSGCDISSAYYKPILLMWRTGAVAG</sequence>